<dbReference type="InterPro" id="IPR044669">
    <property type="entry name" value="YneE/VCCN1/2-like"/>
</dbReference>
<keyword evidence="7 9" id="KW-0472">Membrane</keyword>
<evidence type="ECO:0000256" key="1">
    <source>
        <dbReference type="ARBA" id="ARBA00004651"/>
    </source>
</evidence>
<dbReference type="PATRIC" id="fig|595434.4.peg.5599"/>
<evidence type="ECO:0000256" key="3">
    <source>
        <dbReference type="ARBA" id="ARBA00022475"/>
    </source>
</evidence>
<evidence type="ECO:0000313" key="11">
    <source>
        <dbReference type="Proteomes" id="UP000036367"/>
    </source>
</evidence>
<accession>A0A0J1B6G3</accession>
<dbReference type="Proteomes" id="UP000036367">
    <property type="component" value="Unassembled WGS sequence"/>
</dbReference>
<evidence type="ECO:0000256" key="6">
    <source>
        <dbReference type="ARBA" id="ARBA00023065"/>
    </source>
</evidence>
<feature type="transmembrane region" description="Helical" evidence="9">
    <location>
        <begin position="222"/>
        <end position="239"/>
    </location>
</feature>
<name>A0A0J1B6G3_RHOIS</name>
<dbReference type="OrthoDB" id="445589at2"/>
<evidence type="ECO:0000256" key="4">
    <source>
        <dbReference type="ARBA" id="ARBA00022692"/>
    </source>
</evidence>
<reference evidence="10" key="1">
    <citation type="submission" date="2015-05" db="EMBL/GenBank/DDBJ databases">
        <title>Permanent draft genome of Rhodopirellula islandicus K833.</title>
        <authorList>
            <person name="Kizina J."/>
            <person name="Richter M."/>
            <person name="Glockner F.O."/>
            <person name="Harder J."/>
        </authorList>
    </citation>
    <scope>NUCLEOTIDE SEQUENCE [LARGE SCALE GENOMIC DNA]</scope>
    <source>
        <strain evidence="10">K833</strain>
    </source>
</reference>
<dbReference type="AlphaFoldDB" id="A0A0J1B6G3"/>
<evidence type="ECO:0000256" key="9">
    <source>
        <dbReference type="SAM" id="Phobius"/>
    </source>
</evidence>
<organism evidence="10 11">
    <name type="scientific">Rhodopirellula islandica</name>
    <dbReference type="NCBI Taxonomy" id="595434"/>
    <lineage>
        <taxon>Bacteria</taxon>
        <taxon>Pseudomonadati</taxon>
        <taxon>Planctomycetota</taxon>
        <taxon>Planctomycetia</taxon>
        <taxon>Pirellulales</taxon>
        <taxon>Pirellulaceae</taxon>
        <taxon>Rhodopirellula</taxon>
    </lineage>
</organism>
<keyword evidence="3" id="KW-1003">Cell membrane</keyword>
<evidence type="ECO:0000256" key="2">
    <source>
        <dbReference type="ARBA" id="ARBA00022448"/>
    </source>
</evidence>
<keyword evidence="4 9" id="KW-0812">Transmembrane</keyword>
<evidence type="ECO:0000256" key="8">
    <source>
        <dbReference type="ARBA" id="ARBA00034708"/>
    </source>
</evidence>
<proteinExistence type="inferred from homology"/>
<dbReference type="Pfam" id="PF25539">
    <property type="entry name" value="Bestrophin_2"/>
    <property type="match status" value="1"/>
</dbReference>
<evidence type="ECO:0000256" key="7">
    <source>
        <dbReference type="ARBA" id="ARBA00023136"/>
    </source>
</evidence>
<gene>
    <name evidence="10" type="ORF">RISK_005897</name>
</gene>
<keyword evidence="11" id="KW-1185">Reference proteome</keyword>
<keyword evidence="6" id="KW-0406">Ion transport</keyword>
<evidence type="ECO:0000256" key="5">
    <source>
        <dbReference type="ARBA" id="ARBA00022989"/>
    </source>
</evidence>
<dbReference type="GO" id="GO:0005886">
    <property type="term" value="C:plasma membrane"/>
    <property type="evidence" value="ECO:0007669"/>
    <property type="project" value="UniProtKB-SubCell"/>
</dbReference>
<keyword evidence="2" id="KW-0813">Transport</keyword>
<sequence>MTQAIWPVATFSMFYSLAISAVDYWVPLDAYELPPGVATFPGTFLGIVLAFRTNSSYSRWWEARILWGRITNDSRTFTRQLISFTKPATSPGDNSETTRRIVNRHILWCHTLAASLRDEDVSSNPEAKIASDELQTYRQCRNAANRILLQQAIDLQQLHQSEALDRWQALELDRSLRRLTDHMGGCERIRHTPFPPMYAMLIHYLVFAFIIILPFALLEMPALGLIAFTVPVSIVFLAMEKVAQVLETPFADTPSCTPMLALCRNIEIDARQMLGDTDTPAVLQPIDGVLI</sequence>
<dbReference type="PANTHER" id="PTHR33281:SF19">
    <property type="entry name" value="VOLTAGE-DEPENDENT ANION CHANNEL-FORMING PROTEIN YNEE"/>
    <property type="match status" value="1"/>
</dbReference>
<dbReference type="STRING" id="595434.RISK_005897"/>
<keyword evidence="5 9" id="KW-1133">Transmembrane helix</keyword>
<dbReference type="PANTHER" id="PTHR33281">
    <property type="entry name" value="UPF0187 PROTEIN YNEE"/>
    <property type="match status" value="1"/>
</dbReference>
<dbReference type="EMBL" id="LECT01000046">
    <property type="protein sequence ID" value="KLU02071.1"/>
    <property type="molecule type" value="Genomic_DNA"/>
</dbReference>
<dbReference type="RefSeq" id="WP_150122690.1">
    <property type="nucleotide sequence ID" value="NZ_LECT01000046.1"/>
</dbReference>
<comment type="caution">
    <text evidence="10">The sequence shown here is derived from an EMBL/GenBank/DDBJ whole genome shotgun (WGS) entry which is preliminary data.</text>
</comment>
<feature type="transmembrane region" description="Helical" evidence="9">
    <location>
        <begin position="197"/>
        <end position="216"/>
    </location>
</feature>
<evidence type="ECO:0000313" key="10">
    <source>
        <dbReference type="EMBL" id="KLU02071.1"/>
    </source>
</evidence>
<comment type="similarity">
    <text evidence="8">Belongs to the anion channel-forming bestrophin (TC 1.A.46) family.</text>
</comment>
<feature type="transmembrane region" description="Helical" evidence="9">
    <location>
        <begin position="33"/>
        <end position="51"/>
    </location>
</feature>
<dbReference type="GO" id="GO:0005254">
    <property type="term" value="F:chloride channel activity"/>
    <property type="evidence" value="ECO:0007669"/>
    <property type="project" value="InterPro"/>
</dbReference>
<feature type="transmembrane region" description="Helical" evidence="9">
    <location>
        <begin position="5"/>
        <end position="27"/>
    </location>
</feature>
<protein>
    <submittedName>
        <fullName evidence="10">Membrane protein</fullName>
    </submittedName>
</protein>
<comment type="subcellular location">
    <subcellularLocation>
        <location evidence="1">Cell membrane</location>
        <topology evidence="1">Multi-pass membrane protein</topology>
    </subcellularLocation>
</comment>